<dbReference type="AlphaFoldDB" id="A0A8C6DAQ3"/>
<reference evidence="2" key="1">
    <citation type="submission" date="2025-08" db="UniProtKB">
        <authorList>
            <consortium name="Ensembl"/>
        </authorList>
    </citation>
    <scope>IDENTIFICATION</scope>
</reference>
<keyword evidence="3" id="KW-1185">Reference proteome</keyword>
<protein>
    <submittedName>
        <fullName evidence="2">Uncharacterized protein</fullName>
    </submittedName>
</protein>
<dbReference type="Ensembl" id="ENSMMST00000014529.1">
    <property type="protein sequence ID" value="ENSMMSP00000013147.1"/>
    <property type="gene ID" value="ENSMMSG00000010082.1"/>
</dbReference>
<evidence type="ECO:0000313" key="2">
    <source>
        <dbReference type="Ensembl" id="ENSMMSP00000013147.1"/>
    </source>
</evidence>
<feature type="region of interest" description="Disordered" evidence="1">
    <location>
        <begin position="1"/>
        <end position="59"/>
    </location>
</feature>
<reference evidence="2" key="2">
    <citation type="submission" date="2025-09" db="UniProtKB">
        <authorList>
            <consortium name="Ensembl"/>
        </authorList>
    </citation>
    <scope>IDENTIFICATION</scope>
</reference>
<dbReference type="GeneTree" id="ENSGT01070000254326"/>
<organism evidence="2 3">
    <name type="scientific">Moschus moschiferus</name>
    <name type="common">Siberian musk deer</name>
    <name type="synonym">Moschus sibiricus</name>
    <dbReference type="NCBI Taxonomy" id="68415"/>
    <lineage>
        <taxon>Eukaryota</taxon>
        <taxon>Metazoa</taxon>
        <taxon>Chordata</taxon>
        <taxon>Craniata</taxon>
        <taxon>Vertebrata</taxon>
        <taxon>Euteleostomi</taxon>
        <taxon>Mammalia</taxon>
        <taxon>Eutheria</taxon>
        <taxon>Laurasiatheria</taxon>
        <taxon>Artiodactyla</taxon>
        <taxon>Ruminantia</taxon>
        <taxon>Pecora</taxon>
        <taxon>Moschidae</taxon>
        <taxon>Moschus</taxon>
    </lineage>
</organism>
<proteinExistence type="predicted"/>
<sequence>MALLPNALSGHVHSPVPHKRSPDRSGKTSLTPLSLSSTAPSLLQTRTPNPNPSFSLSLSHSGTSLFYLKPTSPRELLV</sequence>
<evidence type="ECO:0000256" key="1">
    <source>
        <dbReference type="SAM" id="MobiDB-lite"/>
    </source>
</evidence>
<evidence type="ECO:0000313" key="3">
    <source>
        <dbReference type="Proteomes" id="UP000694544"/>
    </source>
</evidence>
<accession>A0A8C6DAQ3</accession>
<dbReference type="Proteomes" id="UP000694544">
    <property type="component" value="Unplaced"/>
</dbReference>
<name>A0A8C6DAQ3_MOSMO</name>
<feature type="compositionally biased region" description="Low complexity" evidence="1">
    <location>
        <begin position="28"/>
        <end position="43"/>
    </location>
</feature>